<feature type="transmembrane region" description="Helical" evidence="2">
    <location>
        <begin position="12"/>
        <end position="29"/>
    </location>
</feature>
<dbReference type="Pfam" id="PF09335">
    <property type="entry name" value="VTT_dom"/>
    <property type="match status" value="1"/>
</dbReference>
<dbReference type="AlphaFoldDB" id="A0A917HHJ2"/>
<feature type="transmembrane region" description="Helical" evidence="2">
    <location>
        <begin position="135"/>
        <end position="156"/>
    </location>
</feature>
<name>A0A917HHJ2_9BACL</name>
<evidence type="ECO:0000259" key="3">
    <source>
        <dbReference type="Pfam" id="PF09335"/>
    </source>
</evidence>
<evidence type="ECO:0000313" key="5">
    <source>
        <dbReference type="Proteomes" id="UP000600247"/>
    </source>
</evidence>
<comment type="similarity">
    <text evidence="1">Belongs to the DedA family.</text>
</comment>
<dbReference type="PANTHER" id="PTHR42709:SF9">
    <property type="entry name" value="ALKALINE PHOSPHATASE LIKE PROTEIN"/>
    <property type="match status" value="1"/>
</dbReference>
<dbReference type="InterPro" id="IPR051311">
    <property type="entry name" value="DedA_domain"/>
</dbReference>
<dbReference type="PANTHER" id="PTHR42709">
    <property type="entry name" value="ALKALINE PHOSPHATASE LIKE PROTEIN"/>
    <property type="match status" value="1"/>
</dbReference>
<evidence type="ECO:0000313" key="4">
    <source>
        <dbReference type="EMBL" id="GGG78832.1"/>
    </source>
</evidence>
<keyword evidence="2" id="KW-0472">Membrane</keyword>
<keyword evidence="2" id="KW-1133">Transmembrane helix</keyword>
<dbReference type="InterPro" id="IPR032816">
    <property type="entry name" value="VTT_dom"/>
</dbReference>
<reference evidence="4 5" key="1">
    <citation type="journal article" date="2014" name="Int. J. Syst. Evol. Microbiol.">
        <title>Complete genome sequence of Corynebacterium casei LMG S-19264T (=DSM 44701T), isolated from a smear-ripened cheese.</title>
        <authorList>
            <consortium name="US DOE Joint Genome Institute (JGI-PGF)"/>
            <person name="Walter F."/>
            <person name="Albersmeier A."/>
            <person name="Kalinowski J."/>
            <person name="Ruckert C."/>
        </authorList>
    </citation>
    <scope>NUCLEOTIDE SEQUENCE [LARGE SCALE GENOMIC DNA]</scope>
    <source>
        <strain evidence="4 5">CGMCC 1.15286</strain>
    </source>
</reference>
<proteinExistence type="inferred from homology"/>
<dbReference type="RefSeq" id="WP_188890933.1">
    <property type="nucleotide sequence ID" value="NZ_BMHY01000008.1"/>
</dbReference>
<feature type="transmembrane region" description="Helical" evidence="2">
    <location>
        <begin position="49"/>
        <end position="70"/>
    </location>
</feature>
<dbReference type="Proteomes" id="UP000600247">
    <property type="component" value="Unassembled WGS sequence"/>
</dbReference>
<dbReference type="GO" id="GO:0005886">
    <property type="term" value="C:plasma membrane"/>
    <property type="evidence" value="ECO:0007669"/>
    <property type="project" value="TreeGrafter"/>
</dbReference>
<evidence type="ECO:0000256" key="1">
    <source>
        <dbReference type="ARBA" id="ARBA00010792"/>
    </source>
</evidence>
<protein>
    <submittedName>
        <fullName evidence="4">Membrane protein YbfM</fullName>
    </submittedName>
</protein>
<accession>A0A917HHJ2</accession>
<sequence>MDNLELIIAQYGYYAIYGLLTLGIVGLPVPDEMLMILIGYLSSTHVLNLCDSIVVAFLGTMTGMLFSFFLGNKVGKPLLLKYGKWIRLTPQRLEKVEKWFKKYGPWTIVFGYYIPGVRHLTCYMAGVIGIKFRHYVVIAAIGAFIWCCIFISVGYFGHRAVF</sequence>
<feature type="domain" description="VTT" evidence="3">
    <location>
        <begin position="29"/>
        <end position="155"/>
    </location>
</feature>
<keyword evidence="2" id="KW-0812">Transmembrane</keyword>
<keyword evidence="5" id="KW-1185">Reference proteome</keyword>
<dbReference type="EMBL" id="BMHY01000008">
    <property type="protein sequence ID" value="GGG78832.1"/>
    <property type="molecule type" value="Genomic_DNA"/>
</dbReference>
<organism evidence="4 5">
    <name type="scientific">Paenibacillus radicis</name>
    <name type="common">ex Gao et al. 2016</name>
    <dbReference type="NCBI Taxonomy" id="1737354"/>
    <lineage>
        <taxon>Bacteria</taxon>
        <taxon>Bacillati</taxon>
        <taxon>Bacillota</taxon>
        <taxon>Bacilli</taxon>
        <taxon>Bacillales</taxon>
        <taxon>Paenibacillaceae</taxon>
        <taxon>Paenibacillus</taxon>
    </lineage>
</organism>
<evidence type="ECO:0000256" key="2">
    <source>
        <dbReference type="SAM" id="Phobius"/>
    </source>
</evidence>
<feature type="transmembrane region" description="Helical" evidence="2">
    <location>
        <begin position="103"/>
        <end position="123"/>
    </location>
</feature>
<comment type="caution">
    <text evidence="4">The sequence shown here is derived from an EMBL/GenBank/DDBJ whole genome shotgun (WGS) entry which is preliminary data.</text>
</comment>
<gene>
    <name evidence="4" type="primary">ybfM</name>
    <name evidence="4" type="ORF">GCM10010918_39740</name>
</gene>